<feature type="domain" description="BBC1/AIM3 cysteine proteinase-fold" evidence="2">
    <location>
        <begin position="418"/>
        <end position="594"/>
    </location>
</feature>
<feature type="compositionally biased region" description="Low complexity" evidence="1">
    <location>
        <begin position="256"/>
        <end position="267"/>
    </location>
</feature>
<evidence type="ECO:0000313" key="3">
    <source>
        <dbReference type="EMBL" id="RDW27750.1"/>
    </source>
</evidence>
<dbReference type="AlphaFoldDB" id="A0A371CCG4"/>
<feature type="compositionally biased region" description="Low complexity" evidence="1">
    <location>
        <begin position="114"/>
        <end position="132"/>
    </location>
</feature>
<dbReference type="Gene3D" id="3.90.1720.60">
    <property type="match status" value="1"/>
</dbReference>
<dbReference type="InterPro" id="IPR057402">
    <property type="entry name" value="AIM3_BBC1_C"/>
</dbReference>
<feature type="compositionally biased region" description="Basic and acidic residues" evidence="1">
    <location>
        <begin position="1"/>
        <end position="11"/>
    </location>
</feature>
<evidence type="ECO:0000256" key="1">
    <source>
        <dbReference type="SAM" id="MobiDB-lite"/>
    </source>
</evidence>
<dbReference type="VEuPathDB" id="FungiDB:YALI0_E34089g"/>
<name>A0A371CCG4_YARLL</name>
<feature type="compositionally biased region" description="Basic residues" evidence="1">
    <location>
        <begin position="279"/>
        <end position="292"/>
    </location>
</feature>
<sequence length="598" mass="61783">MPITFDKEKFKSGVSSVRSKSGSAKGKMDGFRAKWNGNSSSSAGSYEPPAEITSRPLTSLPDPKTFAPPPKHREWYGDEVSQQSLAVAKDAQYVQQPARPQPAAPAAAQPPAPAAYQPAAPAAAQPGAYQAAPAPPPRAVPAPPGAAAGGPPPPPRPVPTPPAAGYQQPAAYQSAAAPAAAPPRDQPPSYDNLAPPQTPSRPPPMPARPGAPTQPYGNTPPASDPNVYGAPAAPVAATPAAAASTPAGINFAAQIAGRRSSAASSVSDITSGMAQTAIGKKKPPPPLPKKKPGLAGKPVPGAKPTAFGAPAAAAVASVPASQAASAVEAALGAQSYSKAPAFVPPPSGKPVDTQMHTQWFVNDQPPPDLQGLGWTSQFSSSGGTTTKIYAFRIPEDLSIIKLRIVYPTNNPAAATCERKDVPPPRELTPGELYEYNLQYGDGVARWAESMVGTQVGDGECWTLAKNAIEQSSQTALVSQAYTHGALIYQQNGSTNNPANIVKNVEAIRRGDILQFYEVKFESRSAGGFSSASYGVPNHTAVVVGVSEGQRTVYILHQNTGGSKIVQQGQLELADMTSGELKAYRVVGAEWAGQLDCSM</sequence>
<proteinExistence type="predicted"/>
<dbReference type="Pfam" id="PF25459">
    <property type="entry name" value="AIM3_BBC1_C"/>
    <property type="match status" value="1"/>
</dbReference>
<feature type="compositionally biased region" description="Pro residues" evidence="1">
    <location>
        <begin position="196"/>
        <end position="209"/>
    </location>
</feature>
<evidence type="ECO:0000313" key="4">
    <source>
        <dbReference type="Proteomes" id="UP000256601"/>
    </source>
</evidence>
<dbReference type="EMBL" id="KZ858959">
    <property type="protein sequence ID" value="RDW27750.1"/>
    <property type="molecule type" value="Genomic_DNA"/>
</dbReference>
<feature type="compositionally biased region" description="Pro residues" evidence="1">
    <location>
        <begin position="99"/>
        <end position="113"/>
    </location>
</feature>
<dbReference type="VEuPathDB" id="FungiDB:YALI1_E40442g"/>
<feature type="compositionally biased region" description="Low complexity" evidence="1">
    <location>
        <begin position="12"/>
        <end position="25"/>
    </location>
</feature>
<dbReference type="Proteomes" id="UP000256601">
    <property type="component" value="Unassembled WGS sequence"/>
</dbReference>
<feature type="region of interest" description="Disordered" evidence="1">
    <location>
        <begin position="256"/>
        <end position="302"/>
    </location>
</feature>
<dbReference type="PRINTS" id="PR01217">
    <property type="entry name" value="PRICHEXTENSN"/>
</dbReference>
<feature type="compositionally biased region" description="Pro residues" evidence="1">
    <location>
        <begin position="133"/>
        <end position="162"/>
    </location>
</feature>
<evidence type="ECO:0000259" key="2">
    <source>
        <dbReference type="Pfam" id="PF25459"/>
    </source>
</evidence>
<organism evidence="3 4">
    <name type="scientific">Yarrowia lipolytica</name>
    <name type="common">Candida lipolytica</name>
    <dbReference type="NCBI Taxonomy" id="4952"/>
    <lineage>
        <taxon>Eukaryota</taxon>
        <taxon>Fungi</taxon>
        <taxon>Dikarya</taxon>
        <taxon>Ascomycota</taxon>
        <taxon>Saccharomycotina</taxon>
        <taxon>Dipodascomycetes</taxon>
        <taxon>Dipodascales</taxon>
        <taxon>Dipodascales incertae sedis</taxon>
        <taxon>Yarrowia</taxon>
    </lineage>
</organism>
<feature type="compositionally biased region" description="Low complexity" evidence="1">
    <location>
        <begin position="230"/>
        <end position="243"/>
    </location>
</feature>
<gene>
    <name evidence="3" type="ORF">B0I71DRAFT_128641</name>
</gene>
<feature type="compositionally biased region" description="Low complexity" evidence="1">
    <location>
        <begin position="293"/>
        <end position="302"/>
    </location>
</feature>
<feature type="region of interest" description="Disordered" evidence="1">
    <location>
        <begin position="1"/>
        <end position="243"/>
    </location>
</feature>
<reference evidence="3 4" key="1">
    <citation type="submission" date="2018-07" db="EMBL/GenBank/DDBJ databases">
        <title>Draft Genome Assemblies for Five Robust Yarrowia lipolytica Strains Exhibiting High Lipid Production and Pentose Sugar Utilization and Sugar Alcohol Secretion from Undetoxified Lignocellulosic Biomass Hydrolysates.</title>
        <authorList>
            <consortium name="DOE Joint Genome Institute"/>
            <person name="Walker C."/>
            <person name="Ryu S."/>
            <person name="Na H."/>
            <person name="Zane M."/>
            <person name="LaButti K."/>
            <person name="Lipzen A."/>
            <person name="Haridas S."/>
            <person name="Barry K."/>
            <person name="Grigoriev I.V."/>
            <person name="Quarterman J."/>
            <person name="Slininger P."/>
            <person name="Dien B."/>
            <person name="Trinh C.T."/>
        </authorList>
    </citation>
    <scope>NUCLEOTIDE SEQUENCE [LARGE SCALE GENOMIC DNA]</scope>
    <source>
        <strain evidence="3 4">YB392</strain>
    </source>
</reference>
<protein>
    <recommendedName>
        <fullName evidence="2">BBC1/AIM3 cysteine proteinase-fold domain-containing protein</fullName>
    </recommendedName>
</protein>
<accession>A0A371CCG4</accession>
<feature type="compositionally biased region" description="Low complexity" evidence="1">
    <location>
        <begin position="163"/>
        <end position="179"/>
    </location>
</feature>